<reference evidence="2" key="1">
    <citation type="journal article" date="2019" name="PLoS Negl. Trop. Dis.">
        <title>Revisiting the worldwide diversity of Leptospira species in the environment.</title>
        <authorList>
            <person name="Vincent A.T."/>
            <person name="Schiettekatte O."/>
            <person name="Bourhy P."/>
            <person name="Veyrier F.J."/>
            <person name="Picardeau M."/>
        </authorList>
    </citation>
    <scope>NUCLEOTIDE SEQUENCE [LARGE SCALE GENOMIC DNA]</scope>
    <source>
        <strain evidence="2">SCS5</strain>
    </source>
</reference>
<keyword evidence="1" id="KW-1133">Transmembrane helix</keyword>
<dbReference type="OrthoDB" id="340808at2"/>
<dbReference type="AlphaFoldDB" id="A0A4R9GS30"/>
<dbReference type="EMBL" id="RQEV01000003">
    <property type="protein sequence ID" value="TGK21012.1"/>
    <property type="molecule type" value="Genomic_DNA"/>
</dbReference>
<evidence type="ECO:0000313" key="2">
    <source>
        <dbReference type="EMBL" id="TGK21012.1"/>
    </source>
</evidence>
<proteinExistence type="predicted"/>
<feature type="transmembrane region" description="Helical" evidence="1">
    <location>
        <begin position="17"/>
        <end position="37"/>
    </location>
</feature>
<evidence type="ECO:0000256" key="1">
    <source>
        <dbReference type="SAM" id="Phobius"/>
    </source>
</evidence>
<evidence type="ECO:0000313" key="3">
    <source>
        <dbReference type="Proteomes" id="UP000297855"/>
    </source>
</evidence>
<accession>A0A4R9GS30</accession>
<organism evidence="2 3">
    <name type="scientific">Leptospira fluminis</name>
    <dbReference type="NCBI Taxonomy" id="2484979"/>
    <lineage>
        <taxon>Bacteria</taxon>
        <taxon>Pseudomonadati</taxon>
        <taxon>Spirochaetota</taxon>
        <taxon>Spirochaetia</taxon>
        <taxon>Leptospirales</taxon>
        <taxon>Leptospiraceae</taxon>
        <taxon>Leptospira</taxon>
    </lineage>
</organism>
<dbReference type="Proteomes" id="UP000297855">
    <property type="component" value="Unassembled WGS sequence"/>
</dbReference>
<keyword evidence="1" id="KW-0472">Membrane</keyword>
<protein>
    <submittedName>
        <fullName evidence="2">Uncharacterized protein</fullName>
    </submittedName>
</protein>
<comment type="caution">
    <text evidence="2">The sequence shown here is derived from an EMBL/GenBank/DDBJ whole genome shotgun (WGS) entry which is preliminary data.</text>
</comment>
<sequence>MSFIRKGMRQKKNSNRILFSSVIVSITILCVCCLLSCKEKRKISADIETVWTGEKGKLGSNGLVLIAEYCEKIRSCAQGDLNRLNKDEKSILEKRLRPDICIQKFKETPVYKLEVENSETAVARTGSCLQKVIDSDCESIKKGVSSLSDDCMWLYSNQISK</sequence>
<name>A0A4R9GS30_9LEPT</name>
<gene>
    <name evidence="2" type="ORF">EHO61_03910</name>
</gene>
<keyword evidence="1" id="KW-0812">Transmembrane</keyword>
<dbReference type="RefSeq" id="WP_135812305.1">
    <property type="nucleotide sequence ID" value="NZ_RQEV01000003.1"/>
</dbReference>
<keyword evidence="3" id="KW-1185">Reference proteome</keyword>